<comment type="caution">
    <text evidence="3">The sequence shown here is derived from an EMBL/GenBank/DDBJ whole genome shotgun (WGS) entry which is preliminary data.</text>
</comment>
<dbReference type="Pfam" id="PF02604">
    <property type="entry name" value="PhdYeFM_antitox"/>
    <property type="match status" value="1"/>
</dbReference>
<proteinExistence type="inferred from homology"/>
<evidence type="ECO:0000313" key="4">
    <source>
        <dbReference type="Proteomes" id="UP000247832"/>
    </source>
</evidence>
<sequence>MTETSSSMSVAELRAGLSDAISRATFGHERIGITRRGKVAAILIGPEDLEMLERLDDREDLAALRHAREEDDGERISLDDVLAANGITR</sequence>
<accession>A0A2V5LA10</accession>
<dbReference type="AlphaFoldDB" id="A0A2V5LA10"/>
<name>A0A2V5LA10_9MICC</name>
<dbReference type="OrthoDB" id="3730588at2"/>
<protein>
    <recommendedName>
        <fullName evidence="2">Antitoxin</fullName>
    </recommendedName>
</protein>
<gene>
    <name evidence="3" type="ORF">CVV68_06175</name>
</gene>
<dbReference type="SUPFAM" id="SSF143120">
    <property type="entry name" value="YefM-like"/>
    <property type="match status" value="1"/>
</dbReference>
<dbReference type="RefSeq" id="WP_110500137.1">
    <property type="nucleotide sequence ID" value="NZ_QJVD01000005.1"/>
</dbReference>
<dbReference type="InterPro" id="IPR006442">
    <property type="entry name" value="Antitoxin_Phd/YefM"/>
</dbReference>
<reference evidence="3 4" key="1">
    <citation type="submission" date="2018-05" db="EMBL/GenBank/DDBJ databases">
        <title>Genetic diversity of glacier-inhabiting Cryobacterium bacteria in China and description of Cryobacterium mengkeensis sp. nov. and Arthrobacter glacialis sp. nov.</title>
        <authorList>
            <person name="Liu Q."/>
            <person name="Xin Y.-H."/>
        </authorList>
    </citation>
    <scope>NUCLEOTIDE SEQUENCE [LARGE SCALE GENOMIC DNA]</scope>
    <source>
        <strain evidence="3 4">LI2</strain>
    </source>
</reference>
<organism evidence="3 4">
    <name type="scientific">Arthrobacter livingstonensis</name>
    <dbReference type="NCBI Taxonomy" id="670078"/>
    <lineage>
        <taxon>Bacteria</taxon>
        <taxon>Bacillati</taxon>
        <taxon>Actinomycetota</taxon>
        <taxon>Actinomycetes</taxon>
        <taxon>Micrococcales</taxon>
        <taxon>Micrococcaceae</taxon>
        <taxon>Arthrobacter</taxon>
    </lineage>
</organism>
<dbReference type="Gene3D" id="3.40.1620.10">
    <property type="entry name" value="YefM-like domain"/>
    <property type="match status" value="1"/>
</dbReference>
<dbReference type="EMBL" id="QJVD01000005">
    <property type="protein sequence ID" value="PYI68395.1"/>
    <property type="molecule type" value="Genomic_DNA"/>
</dbReference>
<evidence type="ECO:0000313" key="3">
    <source>
        <dbReference type="EMBL" id="PYI68395.1"/>
    </source>
</evidence>
<evidence type="ECO:0000256" key="2">
    <source>
        <dbReference type="RuleBase" id="RU362080"/>
    </source>
</evidence>
<evidence type="ECO:0000256" key="1">
    <source>
        <dbReference type="ARBA" id="ARBA00009981"/>
    </source>
</evidence>
<comment type="similarity">
    <text evidence="1 2">Belongs to the phD/YefM antitoxin family.</text>
</comment>
<comment type="function">
    <text evidence="2">Antitoxin component of a type II toxin-antitoxin (TA) system.</text>
</comment>
<keyword evidence="4" id="KW-1185">Reference proteome</keyword>
<dbReference type="Proteomes" id="UP000247832">
    <property type="component" value="Unassembled WGS sequence"/>
</dbReference>
<dbReference type="InterPro" id="IPR036165">
    <property type="entry name" value="YefM-like_sf"/>
</dbReference>